<evidence type="ECO:0000313" key="2">
    <source>
        <dbReference type="Proteomes" id="UP001280121"/>
    </source>
</evidence>
<accession>A0AAD9X0E3</accession>
<gene>
    <name evidence="1" type="ORF">Ddye_016526</name>
</gene>
<sequence>MSGLRDEPNEGFRSRQVSCLIFFQKFWSLVGTKVTRVYQNDLNGRASVREFNNANVVLIPKIKNPSFVSDFIPISLCSVVYKIITKALANRLKDYLPSIITPNQSTFIPGSLIFDNVLVSFKTIHSISHRKKERKALWSLS</sequence>
<dbReference type="InterPro" id="IPR052343">
    <property type="entry name" value="Retrotransposon-Effector_Assoc"/>
</dbReference>
<protein>
    <recommendedName>
        <fullName evidence="3">Reverse transcriptase domain-containing protein</fullName>
    </recommendedName>
</protein>
<reference evidence="1" key="1">
    <citation type="journal article" date="2023" name="Plant J.">
        <title>Genome sequences and population genomics provide insights into the demographic history, inbreeding, and mutation load of two 'living fossil' tree species of Dipteronia.</title>
        <authorList>
            <person name="Feng Y."/>
            <person name="Comes H.P."/>
            <person name="Chen J."/>
            <person name="Zhu S."/>
            <person name="Lu R."/>
            <person name="Zhang X."/>
            <person name="Li P."/>
            <person name="Qiu J."/>
            <person name="Olsen K.M."/>
            <person name="Qiu Y."/>
        </authorList>
    </citation>
    <scope>NUCLEOTIDE SEQUENCE</scope>
    <source>
        <strain evidence="1">KIB01</strain>
    </source>
</reference>
<dbReference type="Proteomes" id="UP001280121">
    <property type="component" value="Unassembled WGS sequence"/>
</dbReference>
<keyword evidence="2" id="KW-1185">Reference proteome</keyword>
<name>A0AAD9X0E3_9ROSI</name>
<evidence type="ECO:0000313" key="1">
    <source>
        <dbReference type="EMBL" id="KAK2649037.1"/>
    </source>
</evidence>
<proteinExistence type="predicted"/>
<organism evidence="1 2">
    <name type="scientific">Dipteronia dyeriana</name>
    <dbReference type="NCBI Taxonomy" id="168575"/>
    <lineage>
        <taxon>Eukaryota</taxon>
        <taxon>Viridiplantae</taxon>
        <taxon>Streptophyta</taxon>
        <taxon>Embryophyta</taxon>
        <taxon>Tracheophyta</taxon>
        <taxon>Spermatophyta</taxon>
        <taxon>Magnoliopsida</taxon>
        <taxon>eudicotyledons</taxon>
        <taxon>Gunneridae</taxon>
        <taxon>Pentapetalae</taxon>
        <taxon>rosids</taxon>
        <taxon>malvids</taxon>
        <taxon>Sapindales</taxon>
        <taxon>Sapindaceae</taxon>
        <taxon>Hippocastanoideae</taxon>
        <taxon>Acereae</taxon>
        <taxon>Dipteronia</taxon>
    </lineage>
</organism>
<dbReference type="AlphaFoldDB" id="A0AAD9X0E3"/>
<evidence type="ECO:0008006" key="3">
    <source>
        <dbReference type="Google" id="ProtNLM"/>
    </source>
</evidence>
<comment type="caution">
    <text evidence="1">The sequence shown here is derived from an EMBL/GenBank/DDBJ whole genome shotgun (WGS) entry which is preliminary data.</text>
</comment>
<dbReference type="PANTHER" id="PTHR46890">
    <property type="entry name" value="NON-LTR RETROLELEMENT REVERSE TRANSCRIPTASE-LIKE PROTEIN-RELATED"/>
    <property type="match status" value="1"/>
</dbReference>
<dbReference type="PANTHER" id="PTHR46890:SF48">
    <property type="entry name" value="RNA-DIRECTED DNA POLYMERASE"/>
    <property type="match status" value="1"/>
</dbReference>
<dbReference type="EMBL" id="JANJYI010000005">
    <property type="protein sequence ID" value="KAK2649037.1"/>
    <property type="molecule type" value="Genomic_DNA"/>
</dbReference>